<feature type="compositionally biased region" description="Basic and acidic residues" evidence="1">
    <location>
        <begin position="109"/>
        <end position="131"/>
    </location>
</feature>
<dbReference type="PATRIC" id="fig|1280949.3.peg.196"/>
<dbReference type="STRING" id="1280949.HAD_00965"/>
<accession>A0A069E8H7</accession>
<evidence type="ECO:0000256" key="1">
    <source>
        <dbReference type="SAM" id="MobiDB-lite"/>
    </source>
</evidence>
<feature type="region of interest" description="Disordered" evidence="1">
    <location>
        <begin position="101"/>
        <end position="131"/>
    </location>
</feature>
<dbReference type="Proteomes" id="UP000027446">
    <property type="component" value="Unassembled WGS sequence"/>
</dbReference>
<evidence type="ECO:0000313" key="3">
    <source>
        <dbReference type="EMBL" id="KCZ84206.1"/>
    </source>
</evidence>
<feature type="chain" id="PRO_5001660817" description="DUF2796 domain-containing protein" evidence="2">
    <location>
        <begin position="26"/>
        <end position="190"/>
    </location>
</feature>
<dbReference type="OrthoDB" id="7346546at2"/>
<evidence type="ECO:0000313" key="4">
    <source>
        <dbReference type="Proteomes" id="UP000027446"/>
    </source>
</evidence>
<evidence type="ECO:0008006" key="5">
    <source>
        <dbReference type="Google" id="ProtNLM"/>
    </source>
</evidence>
<reference evidence="3 4" key="1">
    <citation type="journal article" date="2014" name="Antonie Van Leeuwenhoek">
        <title>Hyphomonas beringensis sp. nov. and Hyphomonas chukchiensis sp. nov., isolated from surface seawater of the Bering Sea and Chukchi Sea.</title>
        <authorList>
            <person name="Li C."/>
            <person name="Lai Q."/>
            <person name="Li G."/>
            <person name="Dong C."/>
            <person name="Wang J."/>
            <person name="Liao Y."/>
            <person name="Shao Z."/>
        </authorList>
    </citation>
    <scope>NUCLEOTIDE SEQUENCE [LARGE SCALE GENOMIC DNA]</scope>
    <source>
        <strain evidence="3 4">MHS-3</strain>
    </source>
</reference>
<name>A0A069E8H7_9PROT</name>
<organism evidence="3 4">
    <name type="scientific">Hyphomonas adhaerens MHS-3</name>
    <dbReference type="NCBI Taxonomy" id="1280949"/>
    <lineage>
        <taxon>Bacteria</taxon>
        <taxon>Pseudomonadati</taxon>
        <taxon>Pseudomonadota</taxon>
        <taxon>Alphaproteobacteria</taxon>
        <taxon>Hyphomonadales</taxon>
        <taxon>Hyphomonadaceae</taxon>
        <taxon>Hyphomonas</taxon>
    </lineage>
</organism>
<evidence type="ECO:0000256" key="2">
    <source>
        <dbReference type="SAM" id="SignalP"/>
    </source>
</evidence>
<dbReference type="eggNOG" id="COG4531">
    <property type="taxonomic scope" value="Bacteria"/>
</dbReference>
<protein>
    <recommendedName>
        <fullName evidence="5">DUF2796 domain-containing protein</fullName>
    </recommendedName>
</protein>
<dbReference type="AlphaFoldDB" id="A0A069E8H7"/>
<dbReference type="RefSeq" id="WP_035568766.1">
    <property type="nucleotide sequence ID" value="NZ_ARYH01000001.1"/>
</dbReference>
<keyword evidence="2" id="KW-0732">Signal</keyword>
<sequence length="190" mass="20645">MKSFNLIGTCILSTASILLPASASAQSLDAHVHGEANMAIVIDGKHLSASLMSAMYNITGFEHAPETEEQREVLQTAKSLLEDGTQLFQFNSAAECVLTSSHHNLSSTEGRHDTDEDKPETDGEHHHSHRDLEADYEFTCKKPSKLSSVRVGLFDHFKNLQKVNVVTLAGGQQSAAELTPKRETLSLSGS</sequence>
<dbReference type="EMBL" id="ARYH01000001">
    <property type="protein sequence ID" value="KCZ84206.1"/>
    <property type="molecule type" value="Genomic_DNA"/>
</dbReference>
<feature type="signal peptide" evidence="2">
    <location>
        <begin position="1"/>
        <end position="25"/>
    </location>
</feature>
<dbReference type="InterPro" id="IPR021253">
    <property type="entry name" value="ZrgA-like"/>
</dbReference>
<proteinExistence type="predicted"/>
<comment type="caution">
    <text evidence="3">The sequence shown here is derived from an EMBL/GenBank/DDBJ whole genome shotgun (WGS) entry which is preliminary data.</text>
</comment>
<keyword evidence="4" id="KW-1185">Reference proteome</keyword>
<dbReference type="Pfam" id="PF10986">
    <property type="entry name" value="ZrgA"/>
    <property type="match status" value="1"/>
</dbReference>
<gene>
    <name evidence="3" type="ORF">HAD_00965</name>
</gene>